<dbReference type="HOGENOM" id="CLU_004291_4_0_1"/>
<dbReference type="PANTHER" id="PTHR31313:SF81">
    <property type="entry name" value="TY1 ENHANCER ACTIVATOR"/>
    <property type="match status" value="1"/>
</dbReference>
<feature type="region of interest" description="Disordered" evidence="7">
    <location>
        <begin position="799"/>
        <end position="823"/>
    </location>
</feature>
<dbReference type="AlphaFoldDB" id="A0A0D2D7D6"/>
<dbReference type="STRING" id="215243.A0A0D2D7D6"/>
<dbReference type="GO" id="GO:0006351">
    <property type="term" value="P:DNA-templated transcription"/>
    <property type="evidence" value="ECO:0007669"/>
    <property type="project" value="InterPro"/>
</dbReference>
<dbReference type="Proteomes" id="UP000053342">
    <property type="component" value="Unassembled WGS sequence"/>
</dbReference>
<dbReference type="GO" id="GO:0008270">
    <property type="term" value="F:zinc ion binding"/>
    <property type="evidence" value="ECO:0007669"/>
    <property type="project" value="InterPro"/>
</dbReference>
<evidence type="ECO:0000259" key="8">
    <source>
        <dbReference type="SMART" id="SM00906"/>
    </source>
</evidence>
<feature type="compositionally biased region" description="Polar residues" evidence="7">
    <location>
        <begin position="51"/>
        <end position="87"/>
    </location>
</feature>
<keyword evidence="3" id="KW-0805">Transcription regulation</keyword>
<evidence type="ECO:0000256" key="2">
    <source>
        <dbReference type="ARBA" id="ARBA00022833"/>
    </source>
</evidence>
<dbReference type="RefSeq" id="XP_016259249.1">
    <property type="nucleotide sequence ID" value="XM_016410227.1"/>
</dbReference>
<dbReference type="OrthoDB" id="2154091at2759"/>
<proteinExistence type="predicted"/>
<dbReference type="GO" id="GO:0003677">
    <property type="term" value="F:DNA binding"/>
    <property type="evidence" value="ECO:0007669"/>
    <property type="project" value="UniProtKB-KW"/>
</dbReference>
<keyword evidence="6" id="KW-0539">Nucleus</keyword>
<feature type="region of interest" description="Disordered" evidence="7">
    <location>
        <begin position="606"/>
        <end position="671"/>
    </location>
</feature>
<evidence type="ECO:0000256" key="1">
    <source>
        <dbReference type="ARBA" id="ARBA00022723"/>
    </source>
</evidence>
<dbReference type="InterPro" id="IPR051615">
    <property type="entry name" value="Transcr_Regulatory_Elem"/>
</dbReference>
<evidence type="ECO:0000256" key="5">
    <source>
        <dbReference type="ARBA" id="ARBA00023163"/>
    </source>
</evidence>
<protein>
    <recommendedName>
        <fullName evidence="8">Xylanolytic transcriptional activator regulatory domain-containing protein</fullName>
    </recommendedName>
</protein>
<feature type="compositionally biased region" description="Polar residues" evidence="7">
    <location>
        <begin position="660"/>
        <end position="669"/>
    </location>
</feature>
<keyword evidence="1" id="KW-0479">Metal-binding</keyword>
<dbReference type="VEuPathDB" id="FungiDB:PV06_08849"/>
<evidence type="ECO:0000256" key="4">
    <source>
        <dbReference type="ARBA" id="ARBA00023125"/>
    </source>
</evidence>
<feature type="compositionally biased region" description="Pro residues" evidence="7">
    <location>
        <begin position="799"/>
        <end position="809"/>
    </location>
</feature>
<feature type="compositionally biased region" description="Polar residues" evidence="7">
    <location>
        <begin position="610"/>
        <end position="636"/>
    </location>
</feature>
<dbReference type="SMART" id="SM00906">
    <property type="entry name" value="Fungal_trans"/>
    <property type="match status" value="1"/>
</dbReference>
<accession>A0A0D2D7D6</accession>
<evidence type="ECO:0000256" key="7">
    <source>
        <dbReference type="SAM" id="MobiDB-lite"/>
    </source>
</evidence>
<feature type="region of interest" description="Disordered" evidence="7">
    <location>
        <begin position="51"/>
        <end position="94"/>
    </location>
</feature>
<reference evidence="9 10" key="1">
    <citation type="submission" date="2015-01" db="EMBL/GenBank/DDBJ databases">
        <title>The Genome Sequence of Exophiala oligosperma CBS72588.</title>
        <authorList>
            <consortium name="The Broad Institute Genomics Platform"/>
            <person name="Cuomo C."/>
            <person name="de Hoog S."/>
            <person name="Gorbushina A."/>
            <person name="Stielow B."/>
            <person name="Teixiera M."/>
            <person name="Abouelleil A."/>
            <person name="Chapman S.B."/>
            <person name="Priest M."/>
            <person name="Young S.K."/>
            <person name="Wortman J."/>
            <person name="Nusbaum C."/>
            <person name="Birren B."/>
        </authorList>
    </citation>
    <scope>NUCLEOTIDE SEQUENCE [LARGE SCALE GENOMIC DNA]</scope>
    <source>
        <strain evidence="9 10">CBS 72588</strain>
    </source>
</reference>
<dbReference type="PANTHER" id="PTHR31313">
    <property type="entry name" value="TY1 ENHANCER ACTIVATOR"/>
    <property type="match status" value="1"/>
</dbReference>
<keyword evidence="4" id="KW-0238">DNA-binding</keyword>
<feature type="domain" description="Xylanolytic transcriptional activator regulatory" evidence="8">
    <location>
        <begin position="307"/>
        <end position="381"/>
    </location>
</feature>
<organism evidence="9 10">
    <name type="scientific">Exophiala oligosperma</name>
    <dbReference type="NCBI Taxonomy" id="215243"/>
    <lineage>
        <taxon>Eukaryota</taxon>
        <taxon>Fungi</taxon>
        <taxon>Dikarya</taxon>
        <taxon>Ascomycota</taxon>
        <taxon>Pezizomycotina</taxon>
        <taxon>Eurotiomycetes</taxon>
        <taxon>Chaetothyriomycetidae</taxon>
        <taxon>Chaetothyriales</taxon>
        <taxon>Herpotrichiellaceae</taxon>
        <taxon>Exophiala</taxon>
    </lineage>
</organism>
<dbReference type="CDD" id="cd12148">
    <property type="entry name" value="fungal_TF_MHR"/>
    <property type="match status" value="1"/>
</dbReference>
<gene>
    <name evidence="9" type="ORF">PV06_08849</name>
</gene>
<keyword evidence="10" id="KW-1185">Reference proteome</keyword>
<dbReference type="EMBL" id="KN847340">
    <property type="protein sequence ID" value="KIW39033.1"/>
    <property type="molecule type" value="Genomic_DNA"/>
</dbReference>
<evidence type="ECO:0000313" key="10">
    <source>
        <dbReference type="Proteomes" id="UP000053342"/>
    </source>
</evidence>
<sequence length="823" mass="91971">MVDDPGSGLELQWLVQHAVLAEAGPVIKAHMESLADRMKTLEDLLRKQGLQQPTADRNLKSNGSNEQNQLKGTAQRTPPSTTENSEAVETGFAPDAHIVPTESVTFESDEMQHPRVQSVCSSGSPLSTASSDGILAHILSTQGHWTYDDLTGRLRYFGPTTNFHIYSAMSTWPRSLECRDQERYGLFALRDIPQQTQDYLLDLYWTYYNSVLFVVHKEAFLNDMRQRQNTHYSAFLHLTLLAMGMRFADTSLPLVSDLLGSGKETKIQREARRLVDFELSSPGGLPSIQALLILGDLENATGRDSSGWMYSGMACRLAIDVGLNLDCTMIDLPKVTVQVRHMVLWACVTYDTYWALFLGRPTVIKGSDLGSNQLSRSMELMAEALDSLDGEIYRYLLQLMEFARRMTEIFEVGAFRIDVKAYLAMAALDRKLNEWYSNLPDHLKWRPVNIQNAPAGFLLLHQQFYALLILLHRPFANYGHPEASRVPSSDDAPPYPEINELSILSRKVCFDNSIRLARIFKYYYSRFQGSQMFITGLDHAGTAATALIAGIASLQDPAERTVPLRYLQAMRDAMRSMGSIYKAADRMANVLDKIFEDPGWAEGPKLLFSGPQTSQMSQIRGSPTSLKRKSTFSQDDVQPPQAHRQRVQGSSPRHPRHGPINTSTSNTTKRYYRAPTMDRDPGFGLDSVVTSNNWSLGTFPTMGTKWPTDMGGLNLTDPLFFDDDFLNVDHISNDILSQDNGPDVAILDDDANIVPAPIPSLDSSDTPHLTGRHSGVDTLNGIIAAPSDQVVEGPVSPIPYWPSRPPPNRHPSMSDYRKSVNWM</sequence>
<dbReference type="Pfam" id="PF04082">
    <property type="entry name" value="Fungal_trans"/>
    <property type="match status" value="1"/>
</dbReference>
<name>A0A0D2D7D6_9EURO</name>
<keyword evidence="5" id="KW-0804">Transcription</keyword>
<dbReference type="GeneID" id="27360923"/>
<evidence type="ECO:0000256" key="6">
    <source>
        <dbReference type="ARBA" id="ARBA00023242"/>
    </source>
</evidence>
<dbReference type="InterPro" id="IPR007219">
    <property type="entry name" value="XnlR_reg_dom"/>
</dbReference>
<evidence type="ECO:0000313" key="9">
    <source>
        <dbReference type="EMBL" id="KIW39033.1"/>
    </source>
</evidence>
<evidence type="ECO:0000256" key="3">
    <source>
        <dbReference type="ARBA" id="ARBA00023015"/>
    </source>
</evidence>
<keyword evidence="2" id="KW-0862">Zinc</keyword>